<proteinExistence type="predicted"/>
<feature type="signal peptide" evidence="1">
    <location>
        <begin position="1"/>
        <end position="20"/>
    </location>
</feature>
<dbReference type="AlphaFoldDB" id="V5B5G4"/>
<organism evidence="2 3">
    <name type="scientific">Methyloglobulus morosus KoM1</name>
    <dbReference type="NCBI Taxonomy" id="1116472"/>
    <lineage>
        <taxon>Bacteria</taxon>
        <taxon>Pseudomonadati</taxon>
        <taxon>Pseudomonadota</taxon>
        <taxon>Gammaproteobacteria</taxon>
        <taxon>Methylococcales</taxon>
        <taxon>Methylococcaceae</taxon>
        <taxon>Methyloglobulus</taxon>
    </lineage>
</organism>
<keyword evidence="1" id="KW-0732">Signal</keyword>
<dbReference type="EMBL" id="AYLO01000135">
    <property type="protein sequence ID" value="ESS68465.1"/>
    <property type="molecule type" value="Genomic_DNA"/>
</dbReference>
<dbReference type="Proteomes" id="UP000017842">
    <property type="component" value="Unassembled WGS sequence"/>
</dbReference>
<evidence type="ECO:0000313" key="3">
    <source>
        <dbReference type="Proteomes" id="UP000017842"/>
    </source>
</evidence>
<sequence>MAQKLLTATLLLLLSGCATTANNASSSSNPSAEGSSKAEKKISMAIGREIGNFKITNSQVTEAPAGYNRMQYTVKTDDGATFKCEILEPSGFGKVVTWGMASGANAMCTDFTQGSYNRGKTNNASCNALLRAAGKC</sequence>
<name>V5B5G4_9GAMM</name>
<feature type="chain" id="PRO_5004731119" evidence="1">
    <location>
        <begin position="21"/>
        <end position="136"/>
    </location>
</feature>
<comment type="caution">
    <text evidence="2">The sequence shown here is derived from an EMBL/GenBank/DDBJ whole genome shotgun (WGS) entry which is preliminary data.</text>
</comment>
<keyword evidence="3" id="KW-1185">Reference proteome</keyword>
<protein>
    <submittedName>
        <fullName evidence="2">Uncharacterized protein</fullName>
    </submittedName>
</protein>
<gene>
    <name evidence="2" type="ORF">MGMO_146c00040</name>
</gene>
<reference evidence="2 3" key="1">
    <citation type="journal article" date="2013" name="Genome Announc.">
        <title>Draft Genome Sequence of the Methanotrophic Gammaproteobacterium Methyloglobulus morosus DSM 22980 Strain KoM1.</title>
        <authorList>
            <person name="Poehlein A."/>
            <person name="Deutzmann J.S."/>
            <person name="Daniel R."/>
            <person name="Simeonova D.D."/>
        </authorList>
    </citation>
    <scope>NUCLEOTIDE SEQUENCE [LARGE SCALE GENOMIC DNA]</scope>
    <source>
        <strain evidence="2 3">KoM1</strain>
    </source>
</reference>
<dbReference type="RefSeq" id="WP_023496202.1">
    <property type="nucleotide sequence ID" value="NZ_AYLO01000135.1"/>
</dbReference>
<evidence type="ECO:0000256" key="1">
    <source>
        <dbReference type="SAM" id="SignalP"/>
    </source>
</evidence>
<dbReference type="OrthoDB" id="5571822at2"/>
<accession>V5B5G4</accession>
<dbReference type="PROSITE" id="PS51257">
    <property type="entry name" value="PROKAR_LIPOPROTEIN"/>
    <property type="match status" value="1"/>
</dbReference>
<evidence type="ECO:0000313" key="2">
    <source>
        <dbReference type="EMBL" id="ESS68465.1"/>
    </source>
</evidence>